<dbReference type="STRING" id="282676.B6F84_12035"/>
<dbReference type="RefSeq" id="WP_148692464.1">
    <property type="nucleotide sequence ID" value="NZ_CP020477.1"/>
</dbReference>
<dbReference type="GO" id="GO:0005886">
    <property type="term" value="C:plasma membrane"/>
    <property type="evidence" value="ECO:0007669"/>
    <property type="project" value="TreeGrafter"/>
</dbReference>
<dbReference type="InterPro" id="IPR036259">
    <property type="entry name" value="MFS_trans_sf"/>
</dbReference>
<feature type="transmembrane region" description="Helical" evidence="1">
    <location>
        <begin position="303"/>
        <end position="326"/>
    </location>
</feature>
<feature type="transmembrane region" description="Helical" evidence="1">
    <location>
        <begin position="170"/>
        <end position="188"/>
    </location>
</feature>
<dbReference type="InterPro" id="IPR011701">
    <property type="entry name" value="MFS"/>
</dbReference>
<evidence type="ECO:0000313" key="3">
    <source>
        <dbReference type="EMBL" id="ARM76670.1"/>
    </source>
</evidence>
<accession>A0A1W6K2F8</accession>
<keyword evidence="1" id="KW-1133">Transmembrane helix</keyword>
<dbReference type="AlphaFoldDB" id="A0A1W6K2F8"/>
<organism evidence="3 4">
    <name type="scientific">Acidianus manzaensis</name>
    <dbReference type="NCBI Taxonomy" id="282676"/>
    <lineage>
        <taxon>Archaea</taxon>
        <taxon>Thermoproteota</taxon>
        <taxon>Thermoprotei</taxon>
        <taxon>Sulfolobales</taxon>
        <taxon>Sulfolobaceae</taxon>
        <taxon>Acidianus</taxon>
    </lineage>
</organism>
<gene>
    <name evidence="3" type="ORF">B6F84_12035</name>
</gene>
<dbReference type="PROSITE" id="PS50850">
    <property type="entry name" value="MFS"/>
    <property type="match status" value="1"/>
</dbReference>
<dbReference type="Proteomes" id="UP000193404">
    <property type="component" value="Chromosome"/>
</dbReference>
<dbReference type="PANTHER" id="PTHR43129">
    <property type="entry name" value="FOSMIDOMYCIN RESISTANCE PROTEIN"/>
    <property type="match status" value="1"/>
</dbReference>
<dbReference type="GO" id="GO:0022857">
    <property type="term" value="F:transmembrane transporter activity"/>
    <property type="evidence" value="ECO:0007669"/>
    <property type="project" value="InterPro"/>
</dbReference>
<dbReference type="InterPro" id="IPR020846">
    <property type="entry name" value="MFS_dom"/>
</dbReference>
<dbReference type="Pfam" id="PF07690">
    <property type="entry name" value="MFS_1"/>
    <property type="match status" value="1"/>
</dbReference>
<reference evidence="3 4" key="1">
    <citation type="submission" date="2017-03" db="EMBL/GenBank/DDBJ databases">
        <title>Sulfur activation and transportation mechanism of thermophilic Archaea Acidianus manzaensis YN-25.</title>
        <authorList>
            <person name="Ma Y."/>
            <person name="Yang Y."/>
            <person name="Xia J."/>
        </authorList>
    </citation>
    <scope>NUCLEOTIDE SEQUENCE [LARGE SCALE GENOMIC DNA]</scope>
    <source>
        <strain evidence="3 4">YN-25</strain>
    </source>
</reference>
<feature type="transmembrane region" description="Helical" evidence="1">
    <location>
        <begin position="101"/>
        <end position="119"/>
    </location>
</feature>
<dbReference type="Gene3D" id="1.20.1250.20">
    <property type="entry name" value="MFS general substrate transporter like domains"/>
    <property type="match status" value="2"/>
</dbReference>
<proteinExistence type="predicted"/>
<dbReference type="OrthoDB" id="29061at2157"/>
<keyword evidence="1" id="KW-0812">Transmembrane</keyword>
<dbReference type="PANTHER" id="PTHR43129:SF1">
    <property type="entry name" value="FOSMIDOMYCIN RESISTANCE PROTEIN"/>
    <property type="match status" value="1"/>
</dbReference>
<feature type="transmembrane region" description="Helical" evidence="1">
    <location>
        <begin position="278"/>
        <end position="297"/>
    </location>
</feature>
<keyword evidence="1" id="KW-0472">Membrane</keyword>
<feature type="transmembrane region" description="Helical" evidence="1">
    <location>
        <begin position="248"/>
        <end position="271"/>
    </location>
</feature>
<dbReference type="GeneID" id="41591665"/>
<feature type="domain" description="Major facilitator superfamily (MFS) profile" evidence="2">
    <location>
        <begin position="9"/>
        <end position="394"/>
    </location>
</feature>
<name>A0A1W6K2F8_9CREN</name>
<feature type="transmembrane region" description="Helical" evidence="1">
    <location>
        <begin position="12"/>
        <end position="34"/>
    </location>
</feature>
<dbReference type="SUPFAM" id="SSF103473">
    <property type="entry name" value="MFS general substrate transporter"/>
    <property type="match status" value="1"/>
</dbReference>
<evidence type="ECO:0000256" key="1">
    <source>
        <dbReference type="SAM" id="Phobius"/>
    </source>
</evidence>
<evidence type="ECO:0000313" key="4">
    <source>
        <dbReference type="Proteomes" id="UP000193404"/>
    </source>
</evidence>
<keyword evidence="4" id="KW-1185">Reference proteome</keyword>
<feature type="transmembrane region" description="Helical" evidence="1">
    <location>
        <begin position="368"/>
        <end position="389"/>
    </location>
</feature>
<protein>
    <submittedName>
        <fullName evidence="3">MFS transporter</fullName>
    </submittedName>
</protein>
<dbReference type="KEGG" id="aman:B6F84_12035"/>
<evidence type="ECO:0000259" key="2">
    <source>
        <dbReference type="PROSITE" id="PS50850"/>
    </source>
</evidence>
<feature type="transmembrane region" description="Helical" evidence="1">
    <location>
        <begin position="40"/>
        <end position="64"/>
    </location>
</feature>
<feature type="transmembrane region" description="Helical" evidence="1">
    <location>
        <begin position="139"/>
        <end position="164"/>
    </location>
</feature>
<feature type="transmembrane region" description="Helical" evidence="1">
    <location>
        <begin position="76"/>
        <end position="95"/>
    </location>
</feature>
<feature type="transmembrane region" description="Helical" evidence="1">
    <location>
        <begin position="338"/>
        <end position="362"/>
    </location>
</feature>
<sequence length="396" mass="43152">MEPVRKGRILGITSLAHFANDGTFLIFPLLIVYYHSIYNISLVFLGSLSIIYTLLSGLLSPFIGDFADKHDLDSKLMSLGIFLEAISFLLFGLSFLSSSLVYYLTIIASISLGVGQAFYHPIGGAMISRSFKSQAGRALGINGSMGSIGRSIMPSIVTLFIVILGEVTGLITLSIYMIAVTLIIFFGLSFYKKDPQEGVRNKKEKLDKAFYKFLLILGIIVFIRSMFITGTTTFTGQFIYDVYLSKTLSGIFLTVGFIGSVFGQPAFGYLTEKKGGRFTFALTSVLSIIFFLGFLLFDKSLILASLFYTLFTFAAFSSFPVLLGYVSQTFPRSFFTVANSYIWGIGVTVGGAAGNAMITALVGLNFSLLISFYIMLGLAIVSAILIPLIPRGKIGN</sequence>
<feature type="transmembrane region" description="Helical" evidence="1">
    <location>
        <begin position="209"/>
        <end position="228"/>
    </location>
</feature>
<dbReference type="EMBL" id="CP020477">
    <property type="protein sequence ID" value="ARM76670.1"/>
    <property type="molecule type" value="Genomic_DNA"/>
</dbReference>